<evidence type="ECO:0000313" key="3">
    <source>
        <dbReference type="EMBL" id="MBB5788376.1"/>
    </source>
</evidence>
<feature type="domain" description="DUF4234" evidence="2">
    <location>
        <begin position="15"/>
        <end position="77"/>
    </location>
</feature>
<accession>A0A7W9GRE4</accession>
<reference evidence="3 4" key="1">
    <citation type="submission" date="2020-08" db="EMBL/GenBank/DDBJ databases">
        <title>Sequencing the genomes of 1000 actinobacteria strains.</title>
        <authorList>
            <person name="Klenk H.-P."/>
        </authorList>
    </citation>
    <scope>NUCLEOTIDE SEQUENCE [LARGE SCALE GENOMIC DNA]</scope>
    <source>
        <strain evidence="3 4">DSM 102122</strain>
    </source>
</reference>
<dbReference type="AlphaFoldDB" id="A0A7W9GRE4"/>
<dbReference type="Proteomes" id="UP000542813">
    <property type="component" value="Unassembled WGS sequence"/>
</dbReference>
<proteinExistence type="predicted"/>
<gene>
    <name evidence="3" type="ORF">HD601_002951</name>
</gene>
<sequence length="125" mass="13797">MDDRAVKRRDPGIAWALSIITLGIYFLFWYYLVNREMSDDFPDVEVNPLGAVAAVTIGGLIVVPPFVSTYNTGRRIRIAQRAAGVEPSCRPWVGLLLMFVLGLHVAYYQLKLNTVADEAAEPAAA</sequence>
<evidence type="ECO:0000256" key="1">
    <source>
        <dbReference type="SAM" id="Phobius"/>
    </source>
</evidence>
<keyword evidence="1" id="KW-0812">Transmembrane</keyword>
<dbReference type="EMBL" id="JACHMM010000001">
    <property type="protein sequence ID" value="MBB5788376.1"/>
    <property type="molecule type" value="Genomic_DNA"/>
</dbReference>
<feature type="transmembrane region" description="Helical" evidence="1">
    <location>
        <begin position="92"/>
        <end position="110"/>
    </location>
</feature>
<evidence type="ECO:0000259" key="2">
    <source>
        <dbReference type="Pfam" id="PF14018"/>
    </source>
</evidence>
<comment type="caution">
    <text evidence="3">The sequence shown here is derived from an EMBL/GenBank/DDBJ whole genome shotgun (WGS) entry which is preliminary data.</text>
</comment>
<dbReference type="RefSeq" id="WP_184823009.1">
    <property type="nucleotide sequence ID" value="NZ_JACHMM010000001.1"/>
</dbReference>
<evidence type="ECO:0000313" key="4">
    <source>
        <dbReference type="Proteomes" id="UP000542813"/>
    </source>
</evidence>
<dbReference type="InterPro" id="IPR025328">
    <property type="entry name" value="DUF4234"/>
</dbReference>
<feature type="transmembrane region" description="Helical" evidence="1">
    <location>
        <begin position="12"/>
        <end position="31"/>
    </location>
</feature>
<dbReference type="Pfam" id="PF14018">
    <property type="entry name" value="DUF4234"/>
    <property type="match status" value="1"/>
</dbReference>
<name>A0A7W9GRE4_9ACTN</name>
<keyword evidence="1" id="KW-0472">Membrane</keyword>
<protein>
    <recommendedName>
        <fullName evidence="2">DUF4234 domain-containing protein</fullName>
    </recommendedName>
</protein>
<keyword evidence="4" id="KW-1185">Reference proteome</keyword>
<keyword evidence="1" id="KW-1133">Transmembrane helix</keyword>
<feature type="transmembrane region" description="Helical" evidence="1">
    <location>
        <begin position="51"/>
        <end position="71"/>
    </location>
</feature>
<organism evidence="3 4">
    <name type="scientific">Jiangella mangrovi</name>
    <dbReference type="NCBI Taxonomy" id="1524084"/>
    <lineage>
        <taxon>Bacteria</taxon>
        <taxon>Bacillati</taxon>
        <taxon>Actinomycetota</taxon>
        <taxon>Actinomycetes</taxon>
        <taxon>Jiangellales</taxon>
        <taxon>Jiangellaceae</taxon>
        <taxon>Jiangella</taxon>
    </lineage>
</organism>